<accession>K8ERD2</accession>
<keyword evidence="3" id="KW-0812">Transmembrane</keyword>
<evidence type="ECO:0000313" key="6">
    <source>
        <dbReference type="Proteomes" id="UP000198341"/>
    </source>
</evidence>
<feature type="domain" description="Thioredoxin" evidence="4">
    <location>
        <begin position="41"/>
        <end position="170"/>
    </location>
</feature>
<dbReference type="OrthoDB" id="72053at2759"/>
<keyword evidence="6" id="KW-1185">Reference proteome</keyword>
<reference evidence="5 6" key="1">
    <citation type="submission" date="2011-10" db="EMBL/GenBank/DDBJ databases">
        <authorList>
            <person name="Genoscope - CEA"/>
        </authorList>
    </citation>
    <scope>NUCLEOTIDE SEQUENCE [LARGE SCALE GENOMIC DNA]</scope>
    <source>
        <strain evidence="5 6">RCC 1105</strain>
    </source>
</reference>
<keyword evidence="2" id="KW-0732">Signal</keyword>
<comment type="similarity">
    <text evidence="1">Belongs to the protein disulfide isomerase family.</text>
</comment>
<dbReference type="SUPFAM" id="SSF52833">
    <property type="entry name" value="Thioredoxin-like"/>
    <property type="match status" value="1"/>
</dbReference>
<gene>
    <name evidence="5" type="ordered locus">Bathy18g00910</name>
</gene>
<organism evidence="5 6">
    <name type="scientific">Bathycoccus prasinos</name>
    <dbReference type="NCBI Taxonomy" id="41875"/>
    <lineage>
        <taxon>Eukaryota</taxon>
        <taxon>Viridiplantae</taxon>
        <taxon>Chlorophyta</taxon>
        <taxon>Mamiellophyceae</taxon>
        <taxon>Mamiellales</taxon>
        <taxon>Bathycoccaceae</taxon>
        <taxon>Bathycoccus</taxon>
    </lineage>
</organism>
<protein>
    <submittedName>
        <fullName evidence="5">Unnamed protein product</fullName>
    </submittedName>
</protein>
<dbReference type="PRINTS" id="PR00421">
    <property type="entry name" value="THIOREDOXIN"/>
</dbReference>
<proteinExistence type="inferred from homology"/>
<keyword evidence="3" id="KW-0472">Membrane</keyword>
<dbReference type="PANTHER" id="PTHR45672">
    <property type="entry name" value="PROTEIN DISULFIDE-ISOMERASE C17H9.14C-RELATED"/>
    <property type="match status" value="1"/>
</dbReference>
<dbReference type="GO" id="GO:0005783">
    <property type="term" value="C:endoplasmic reticulum"/>
    <property type="evidence" value="ECO:0007669"/>
    <property type="project" value="TreeGrafter"/>
</dbReference>
<evidence type="ECO:0000256" key="3">
    <source>
        <dbReference type="SAM" id="Phobius"/>
    </source>
</evidence>
<dbReference type="GeneID" id="19010873"/>
<dbReference type="Pfam" id="PF00085">
    <property type="entry name" value="Thioredoxin"/>
    <property type="match status" value="1"/>
</dbReference>
<feature type="transmembrane region" description="Helical" evidence="3">
    <location>
        <begin position="217"/>
        <end position="238"/>
    </location>
</feature>
<dbReference type="GO" id="GO:0003756">
    <property type="term" value="F:protein disulfide isomerase activity"/>
    <property type="evidence" value="ECO:0007669"/>
    <property type="project" value="TreeGrafter"/>
</dbReference>
<dbReference type="PROSITE" id="PS00194">
    <property type="entry name" value="THIOREDOXIN_1"/>
    <property type="match status" value="1"/>
</dbReference>
<dbReference type="CDD" id="cd02961">
    <property type="entry name" value="PDI_a_family"/>
    <property type="match status" value="1"/>
</dbReference>
<name>K8ERD2_9CHLO</name>
<dbReference type="InterPro" id="IPR036249">
    <property type="entry name" value="Thioredoxin-like_sf"/>
</dbReference>
<evidence type="ECO:0000256" key="1">
    <source>
        <dbReference type="ARBA" id="ARBA00006347"/>
    </source>
</evidence>
<dbReference type="RefSeq" id="XP_007508120.1">
    <property type="nucleotide sequence ID" value="XM_007508058.1"/>
</dbReference>
<dbReference type="InterPro" id="IPR017937">
    <property type="entry name" value="Thioredoxin_CS"/>
</dbReference>
<dbReference type="InterPro" id="IPR051063">
    <property type="entry name" value="PDI"/>
</dbReference>
<keyword evidence="3" id="KW-1133">Transmembrane helix</keyword>
<evidence type="ECO:0000259" key="4">
    <source>
        <dbReference type="PROSITE" id="PS51352"/>
    </source>
</evidence>
<dbReference type="PANTHER" id="PTHR45672:SF3">
    <property type="entry name" value="THIOREDOXIN DOMAIN-CONTAINING PROTEIN 5"/>
    <property type="match status" value="1"/>
</dbReference>
<dbReference type="eggNOG" id="KOG0190">
    <property type="taxonomic scope" value="Eukaryota"/>
</dbReference>
<evidence type="ECO:0000313" key="5">
    <source>
        <dbReference type="EMBL" id="CCO20611.1"/>
    </source>
</evidence>
<dbReference type="InterPro" id="IPR013766">
    <property type="entry name" value="Thioredoxin_domain"/>
</dbReference>
<dbReference type="Proteomes" id="UP000198341">
    <property type="component" value="Chromosome 18"/>
</dbReference>
<dbReference type="KEGG" id="bpg:Bathy18g00910"/>
<dbReference type="PROSITE" id="PS51352">
    <property type="entry name" value="THIOREDOXIN_2"/>
    <property type="match status" value="1"/>
</dbReference>
<dbReference type="AlphaFoldDB" id="K8ERD2"/>
<dbReference type="Gene3D" id="3.40.30.10">
    <property type="entry name" value="Glutaredoxin"/>
    <property type="match status" value="1"/>
</dbReference>
<dbReference type="EMBL" id="FO082261">
    <property type="protein sequence ID" value="CCO20611.1"/>
    <property type="molecule type" value="Genomic_DNA"/>
</dbReference>
<sequence>MRNSIKFLAYVLSIASVSLRSDDKGNAGVLVFRSVSASSAAETTTTTSETTASDDDGAIELTPTAFRAQLQAKPSDEKYFAKFYAPWCGHCKSMAKDWDALAAEMKSEGRSDLKLFSVDASTQAEASVAKEFEIKSFPTLMYFEDGKMFPYSGGARTKEALGNYLASENKKDARKFSFKGESFKLQQPGVFVRAKKFWEESLQVIAQVYKHKAGAVYVLYGAGLVTGISFASLFFVVVQRTGGDGKKSKAAAKGKGSAKKTN</sequence>
<dbReference type="GO" id="GO:0006457">
    <property type="term" value="P:protein folding"/>
    <property type="evidence" value="ECO:0007669"/>
    <property type="project" value="TreeGrafter"/>
</dbReference>
<dbReference type="STRING" id="41875.K8ERD2"/>
<evidence type="ECO:0000256" key="2">
    <source>
        <dbReference type="ARBA" id="ARBA00022729"/>
    </source>
</evidence>